<feature type="domain" description="Laminin G" evidence="4">
    <location>
        <begin position="54"/>
        <end position="194"/>
    </location>
</feature>
<dbReference type="Gene3D" id="2.60.120.200">
    <property type="match status" value="1"/>
</dbReference>
<evidence type="ECO:0000259" key="4">
    <source>
        <dbReference type="SMART" id="SM00282"/>
    </source>
</evidence>
<dbReference type="OrthoDB" id="5771719at2"/>
<evidence type="ECO:0000313" key="7">
    <source>
        <dbReference type="EMBL" id="OOY35107.1"/>
    </source>
</evidence>
<dbReference type="InterPro" id="IPR013320">
    <property type="entry name" value="ConA-like_dom_sf"/>
</dbReference>
<dbReference type="CDD" id="cd00110">
    <property type="entry name" value="LamG"/>
    <property type="match status" value="1"/>
</dbReference>
<dbReference type="InterPro" id="IPR001791">
    <property type="entry name" value="Laminin_G"/>
</dbReference>
<comment type="caution">
    <text evidence="6">The sequence shown here is derived from an EMBL/GenBank/DDBJ whole genome shotgun (WGS) entry which is preliminary data.</text>
</comment>
<evidence type="ECO:0000313" key="6">
    <source>
        <dbReference type="EMBL" id="KHF25360.1"/>
    </source>
</evidence>
<dbReference type="STRING" id="2340.JV46_06850"/>
<dbReference type="Proteomes" id="UP000190962">
    <property type="component" value="Unassembled WGS sequence"/>
</dbReference>
<dbReference type="EMBL" id="JRAA01000002">
    <property type="protein sequence ID" value="KHF25360.1"/>
    <property type="molecule type" value="Genomic_DNA"/>
</dbReference>
<dbReference type="SMART" id="SM00282">
    <property type="entry name" value="LamG"/>
    <property type="match status" value="1"/>
</dbReference>
<evidence type="ECO:0000259" key="5">
    <source>
        <dbReference type="SMART" id="SM00560"/>
    </source>
</evidence>
<organism evidence="6 8">
    <name type="scientific">Solemya velum gill symbiont</name>
    <dbReference type="NCBI Taxonomy" id="2340"/>
    <lineage>
        <taxon>Bacteria</taxon>
        <taxon>Pseudomonadati</taxon>
        <taxon>Pseudomonadota</taxon>
        <taxon>Gammaproteobacteria</taxon>
        <taxon>sulfur-oxidizing symbionts</taxon>
    </lineage>
</organism>
<reference evidence="6 8" key="1">
    <citation type="journal article" date="2014" name="BMC Genomics">
        <title>The genome of the intracellular bacterium of the coastal bivalve, Solemya velum: a blueprint for thriving in and out of symbiosis.</title>
        <authorList>
            <person name="Dmytrenko O."/>
            <person name="Russell S.L."/>
            <person name="Loo W.T."/>
            <person name="Fontanez K.M."/>
            <person name="Liao L."/>
            <person name="Roeselers G."/>
            <person name="Sharma R."/>
            <person name="Stewart F.J."/>
            <person name="Newton I.L."/>
            <person name="Woyke T."/>
            <person name="Wu D."/>
            <person name="Lang J.M."/>
            <person name="Eisen J.A."/>
            <person name="Cavanaugh C.M."/>
        </authorList>
    </citation>
    <scope>NUCLEOTIDE SEQUENCE [LARGE SCALE GENOMIC DNA]</scope>
    <source>
        <strain evidence="6 8">WH</strain>
    </source>
</reference>
<evidence type="ECO:0000256" key="3">
    <source>
        <dbReference type="SAM" id="SignalP"/>
    </source>
</evidence>
<dbReference type="EMBL" id="MPNX01000007">
    <property type="protein sequence ID" value="OOY35107.1"/>
    <property type="molecule type" value="Genomic_DNA"/>
</dbReference>
<dbReference type="SMART" id="SM00560">
    <property type="entry name" value="LamGL"/>
    <property type="match status" value="1"/>
</dbReference>
<dbReference type="Proteomes" id="UP000030856">
    <property type="component" value="Unassembled WGS sequence"/>
</dbReference>
<dbReference type="Pfam" id="PF13385">
    <property type="entry name" value="Laminin_G_3"/>
    <property type="match status" value="1"/>
</dbReference>
<accession>A0A0B0H8H2</accession>
<evidence type="ECO:0000313" key="9">
    <source>
        <dbReference type="Proteomes" id="UP000190962"/>
    </source>
</evidence>
<evidence type="ECO:0000313" key="8">
    <source>
        <dbReference type="Proteomes" id="UP000030856"/>
    </source>
</evidence>
<keyword evidence="1 3" id="KW-0732">Signal</keyword>
<dbReference type="AlphaFoldDB" id="A0A0B0H8H2"/>
<evidence type="ECO:0000256" key="1">
    <source>
        <dbReference type="ARBA" id="ARBA00022729"/>
    </source>
</evidence>
<feature type="chain" id="PRO_5010611201" evidence="3">
    <location>
        <begin position="26"/>
        <end position="416"/>
    </location>
</feature>
<dbReference type="eggNOG" id="COG3291">
    <property type="taxonomic scope" value="Bacteria"/>
</dbReference>
<keyword evidence="8" id="KW-1185">Reference proteome</keyword>
<gene>
    <name evidence="7" type="ORF">BOV88_06195</name>
    <name evidence="6" type="ORF">JV46_06850</name>
</gene>
<sequence length="416" mass="45430">MKNAPYHPFYWLFIFFCLSPTLSFAQSNVLDYDGTNDYLLAPAGSGSVFDFNTSDFTIEVWVKSTATGVAQNLVTVRFSDHNEGDRYIFAIGTDNKAVFFISLGNNNNDVGTLFSTTDVADGTWHHVAAVRKDIRTIELYVDGALEDSATISGSTATGVNINQDLTIGCDYYPTPATTSKYFTGQMDELRFWSKAKTLAEIRAEDDIELAGNETDLVAYYNFNQGVAGGNNTSITKVTGQTASVDATIYNFTLNGSSSNFVAETARPTTVAVIGSVDIRSVPVDQLLTGLDTGSLAALINSFGDDTSSDEVDRPASPDVLRRLLDADGDGQVAVIHWTTLEEQGTVGFFVDRRESGSEGWIRINRKLLPGLVDAPLGGEYFYADPGAVPGISYYYRLSEQEAWGSTREYGPYQMRY</sequence>
<dbReference type="GeneID" id="86991574"/>
<reference evidence="7 9" key="2">
    <citation type="submission" date="2016-11" db="EMBL/GenBank/DDBJ databases">
        <title>Mixed transmission modes and dynamic genome evolution in an obligate animal-bacterial symbiosis.</title>
        <authorList>
            <person name="Russell S.L."/>
            <person name="Corbett-Detig R.B."/>
            <person name="Cavanaugh C.M."/>
        </authorList>
    </citation>
    <scope>NUCLEOTIDE SEQUENCE [LARGE SCALE GENOMIC DNA]</scope>
    <source>
        <strain evidence="7">MA-KB16</strain>
    </source>
</reference>
<protein>
    <submittedName>
        <fullName evidence="6">Laminin</fullName>
    </submittedName>
</protein>
<dbReference type="RefSeq" id="WP_043117589.1">
    <property type="nucleotide sequence ID" value="NZ_JRAA01000002.1"/>
</dbReference>
<keyword evidence="2" id="KW-1015">Disulfide bond</keyword>
<dbReference type="SUPFAM" id="SSF49899">
    <property type="entry name" value="Concanavalin A-like lectins/glucanases"/>
    <property type="match status" value="1"/>
</dbReference>
<evidence type="ECO:0000256" key="2">
    <source>
        <dbReference type="ARBA" id="ARBA00023157"/>
    </source>
</evidence>
<dbReference type="PATRIC" id="fig|2340.3.peg.1981"/>
<name>A0A0B0H8H2_SOVGS</name>
<feature type="signal peptide" evidence="3">
    <location>
        <begin position="1"/>
        <end position="25"/>
    </location>
</feature>
<feature type="domain" description="LamG-like jellyroll fold" evidence="5">
    <location>
        <begin position="54"/>
        <end position="199"/>
    </location>
</feature>
<proteinExistence type="predicted"/>
<dbReference type="InterPro" id="IPR006558">
    <property type="entry name" value="LamG-like"/>
</dbReference>